<sequence length="220" mass="26265">MADYFKNVLKPRIEKVIYSEDWKDGKPVSRKGISQCFKYIRLEQYEDTLNNLQPKNQRLDFDNENGKGDFEETYFLRYMLDTETKGDLFNLEWFKNPFAMSIKTTKDNELVDTHVDMVETFNYLIGLNVETLRYPKDGYCVVEGTTHIGNERTLVIWRNCNKVSNEDLNEFFRKQAYCTTDSEFDKIYVNGDNTLPNIKTDEEHWKVVLIEEEFKKRMFE</sequence>
<dbReference type="RefSeq" id="WP_254972874.1">
    <property type="nucleotide sequence ID" value="NZ_JANDWK010000003.1"/>
</dbReference>
<accession>A0AAW5ITL8</accession>
<dbReference type="AlphaFoldDB" id="A0AAW5ITL8"/>
<protein>
    <submittedName>
        <fullName evidence="1">Uncharacterized protein</fullName>
    </submittedName>
</protein>
<proteinExistence type="predicted"/>
<organism evidence="1 2">
    <name type="scientific">Segatella copri</name>
    <dbReference type="NCBI Taxonomy" id="165179"/>
    <lineage>
        <taxon>Bacteria</taxon>
        <taxon>Pseudomonadati</taxon>
        <taxon>Bacteroidota</taxon>
        <taxon>Bacteroidia</taxon>
        <taxon>Bacteroidales</taxon>
        <taxon>Prevotellaceae</taxon>
        <taxon>Segatella</taxon>
    </lineage>
</organism>
<evidence type="ECO:0000313" key="2">
    <source>
        <dbReference type="Proteomes" id="UP001204486"/>
    </source>
</evidence>
<name>A0AAW5ITL8_9BACT</name>
<gene>
    <name evidence="1" type="ORF">NNC55_02075</name>
</gene>
<dbReference type="EMBL" id="JANDWN010000003">
    <property type="protein sequence ID" value="MCP9598748.1"/>
    <property type="molecule type" value="Genomic_DNA"/>
</dbReference>
<evidence type="ECO:0000313" key="1">
    <source>
        <dbReference type="EMBL" id="MCP9598748.1"/>
    </source>
</evidence>
<dbReference type="Proteomes" id="UP001204486">
    <property type="component" value="Unassembled WGS sequence"/>
</dbReference>
<reference evidence="1" key="1">
    <citation type="submission" date="2022-07" db="EMBL/GenBank/DDBJ databases">
        <title>Prevotella copri.</title>
        <authorList>
            <person name="Yang C."/>
        </authorList>
    </citation>
    <scope>NUCLEOTIDE SEQUENCE</scope>
    <source>
        <strain evidence="1">HF1476</strain>
    </source>
</reference>
<comment type="caution">
    <text evidence="1">The sequence shown here is derived from an EMBL/GenBank/DDBJ whole genome shotgun (WGS) entry which is preliminary data.</text>
</comment>